<accession>A0ABD0NVI6</accession>
<name>A0ABD0NVI6_CIRMR</name>
<evidence type="ECO:0000313" key="2">
    <source>
        <dbReference type="Proteomes" id="UP001529510"/>
    </source>
</evidence>
<protein>
    <submittedName>
        <fullName evidence="1">Uncharacterized protein</fullName>
    </submittedName>
</protein>
<evidence type="ECO:0000313" key="1">
    <source>
        <dbReference type="EMBL" id="KAL0164991.1"/>
    </source>
</evidence>
<dbReference type="EMBL" id="JAMKFB020000020">
    <property type="protein sequence ID" value="KAL0164991.1"/>
    <property type="molecule type" value="Genomic_DNA"/>
</dbReference>
<comment type="caution">
    <text evidence="1">The sequence shown here is derived from an EMBL/GenBank/DDBJ whole genome shotgun (WGS) entry which is preliminary data.</text>
</comment>
<organism evidence="1 2">
    <name type="scientific">Cirrhinus mrigala</name>
    <name type="common">Mrigala</name>
    <dbReference type="NCBI Taxonomy" id="683832"/>
    <lineage>
        <taxon>Eukaryota</taxon>
        <taxon>Metazoa</taxon>
        <taxon>Chordata</taxon>
        <taxon>Craniata</taxon>
        <taxon>Vertebrata</taxon>
        <taxon>Euteleostomi</taxon>
        <taxon>Actinopterygii</taxon>
        <taxon>Neopterygii</taxon>
        <taxon>Teleostei</taxon>
        <taxon>Ostariophysi</taxon>
        <taxon>Cypriniformes</taxon>
        <taxon>Cyprinidae</taxon>
        <taxon>Labeoninae</taxon>
        <taxon>Labeonini</taxon>
        <taxon>Cirrhinus</taxon>
    </lineage>
</organism>
<reference evidence="1 2" key="1">
    <citation type="submission" date="2024-05" db="EMBL/GenBank/DDBJ databases">
        <title>Genome sequencing and assembly of Indian major carp, Cirrhinus mrigala (Hamilton, 1822).</title>
        <authorList>
            <person name="Mohindra V."/>
            <person name="Chowdhury L.M."/>
            <person name="Lal K."/>
            <person name="Jena J.K."/>
        </authorList>
    </citation>
    <scope>NUCLEOTIDE SEQUENCE [LARGE SCALE GENOMIC DNA]</scope>
    <source>
        <strain evidence="1">CM1030</strain>
        <tissue evidence="1">Blood</tissue>
    </source>
</reference>
<feature type="non-terminal residue" evidence="1">
    <location>
        <position position="68"/>
    </location>
</feature>
<gene>
    <name evidence="1" type="ORF">M9458_040744</name>
</gene>
<dbReference type="AlphaFoldDB" id="A0ABD0NVI6"/>
<proteinExistence type="predicted"/>
<dbReference type="Proteomes" id="UP001529510">
    <property type="component" value="Unassembled WGS sequence"/>
</dbReference>
<keyword evidence="2" id="KW-1185">Reference proteome</keyword>
<sequence>MCLLDMPIPLFVSSSSMVRARPLLDGSQAATRHGKLLLPPLALAAADDVTAPPRTVAIPASEPRVLTA</sequence>